<evidence type="ECO:0000313" key="2">
    <source>
        <dbReference type="EMBL" id="MQM73881.1"/>
    </source>
</evidence>
<feature type="region of interest" description="Disordered" evidence="1">
    <location>
        <begin position="85"/>
        <end position="108"/>
    </location>
</feature>
<dbReference type="Proteomes" id="UP000473648">
    <property type="component" value="Unassembled WGS sequence"/>
</dbReference>
<reference evidence="2" key="1">
    <citation type="journal article" date="2020" name="Appl. Environ. Microbiol.">
        <title>Medium-Chain Fatty Acid Synthesis by 'Candidatus Weimeria bifida' gen. nov., sp. nov., and 'Candidatus Pseudoramibacter fermentans' sp. nov.</title>
        <authorList>
            <person name="Scarborough M.J."/>
            <person name="Myers K.S."/>
            <person name="Donohue T.J."/>
            <person name="Noguera D.R."/>
        </authorList>
    </citation>
    <scope>NUCLEOTIDE SEQUENCE</scope>
    <source>
        <strain evidence="2">EUB1.1</strain>
    </source>
</reference>
<dbReference type="AlphaFoldDB" id="A0A6L5GUE3"/>
<keyword evidence="3" id="KW-1185">Reference proteome</keyword>
<proteinExistence type="predicted"/>
<comment type="caution">
    <text evidence="2">The sequence shown here is derived from an EMBL/GenBank/DDBJ whole genome shotgun (WGS) entry which is preliminary data.</text>
</comment>
<feature type="compositionally biased region" description="Basic and acidic residues" evidence="1">
    <location>
        <begin position="87"/>
        <end position="108"/>
    </location>
</feature>
<evidence type="ECO:0000313" key="3">
    <source>
        <dbReference type="Proteomes" id="UP000473648"/>
    </source>
</evidence>
<organism evidence="2 3">
    <name type="scientific">Candidatus Pseudoramibacter fermentans</name>
    <dbReference type="NCBI Taxonomy" id="2594427"/>
    <lineage>
        <taxon>Bacteria</taxon>
        <taxon>Bacillati</taxon>
        <taxon>Bacillota</taxon>
        <taxon>Clostridia</taxon>
        <taxon>Eubacteriales</taxon>
        <taxon>Eubacteriaceae</taxon>
        <taxon>Pseudoramibacter</taxon>
    </lineage>
</organism>
<dbReference type="EMBL" id="VOGB01000027">
    <property type="protein sequence ID" value="MQM73881.1"/>
    <property type="molecule type" value="Genomic_DNA"/>
</dbReference>
<name>A0A6L5GUE3_9FIRM</name>
<gene>
    <name evidence="2" type="ORF">FRC53_11020</name>
</gene>
<evidence type="ECO:0000256" key="1">
    <source>
        <dbReference type="SAM" id="MobiDB-lite"/>
    </source>
</evidence>
<protein>
    <submittedName>
        <fullName evidence="2">Uncharacterized protein</fullName>
    </submittedName>
</protein>
<accession>A0A6L5GUE3</accession>
<sequence>MARVFKPIFFVKIPTSGNYHPKGSFFKASIGTETDEEVLVFKVQLVVDEKIRPRLTLSYDYKSRQFEKIIDAYGYLSETYDNIPDSVKPHLGNDQDITKDYENSKNHE</sequence>